<protein>
    <submittedName>
        <fullName evidence="1">Uncharacterized protein</fullName>
    </submittedName>
</protein>
<gene>
    <name evidence="1" type="ORF">UBRO_04117</name>
</gene>
<evidence type="ECO:0000313" key="2">
    <source>
        <dbReference type="Proteomes" id="UP000179920"/>
    </source>
</evidence>
<reference evidence="2" key="1">
    <citation type="submission" date="2016-04" db="EMBL/GenBank/DDBJ databases">
        <authorList>
            <person name="Guldener U."/>
            <person name="Guldener U."/>
        </authorList>
    </citation>
    <scope>NUCLEOTIDE SEQUENCE [LARGE SCALE GENOMIC DNA]</scope>
    <source>
        <strain evidence="2">UB2112</strain>
    </source>
</reference>
<organism evidence="1 2">
    <name type="scientific">Ustilago bromivora</name>
    <dbReference type="NCBI Taxonomy" id="307758"/>
    <lineage>
        <taxon>Eukaryota</taxon>
        <taxon>Fungi</taxon>
        <taxon>Dikarya</taxon>
        <taxon>Basidiomycota</taxon>
        <taxon>Ustilaginomycotina</taxon>
        <taxon>Ustilaginomycetes</taxon>
        <taxon>Ustilaginales</taxon>
        <taxon>Ustilaginaceae</taxon>
        <taxon>Ustilago</taxon>
    </lineage>
</organism>
<dbReference type="EMBL" id="LT558122">
    <property type="protein sequence ID" value="SAM81897.1"/>
    <property type="molecule type" value="Genomic_DNA"/>
</dbReference>
<evidence type="ECO:0000313" key="1">
    <source>
        <dbReference type="EMBL" id="SAM81897.1"/>
    </source>
</evidence>
<name>A0A1K0GPG8_9BASI</name>
<sequence>MLDGDHHKSGDCESLEFEATISHARLIPLRDKSNDRRCMGYELQRMIGSEGERTKVRGSDCVRRKAAWSIQVGQLIRPDGSKRRRQLCRCVLRCAEDVQVVKGISSGRQKR</sequence>
<accession>A0A1K0GPG8</accession>
<dbReference type="Proteomes" id="UP000179920">
    <property type="component" value="Chromosome VI"/>
</dbReference>
<proteinExistence type="predicted"/>
<dbReference type="AlphaFoldDB" id="A0A1K0GPG8"/>